<evidence type="ECO:0000313" key="15">
    <source>
        <dbReference type="Proteomes" id="UP000749559"/>
    </source>
</evidence>
<dbReference type="PANTHER" id="PTHR10110">
    <property type="entry name" value="SODIUM/HYDROGEN EXCHANGER"/>
    <property type="match status" value="1"/>
</dbReference>
<feature type="signal peptide" evidence="12">
    <location>
        <begin position="1"/>
        <end position="21"/>
    </location>
</feature>
<feature type="region of interest" description="Disordered" evidence="10">
    <location>
        <begin position="707"/>
        <end position="844"/>
    </location>
</feature>
<feature type="transmembrane region" description="Helical" evidence="11">
    <location>
        <begin position="342"/>
        <end position="365"/>
    </location>
</feature>
<keyword evidence="2 9" id="KW-0813">Transport</keyword>
<feature type="transmembrane region" description="Helical" evidence="11">
    <location>
        <begin position="121"/>
        <end position="138"/>
    </location>
</feature>
<evidence type="ECO:0000256" key="3">
    <source>
        <dbReference type="ARBA" id="ARBA00022692"/>
    </source>
</evidence>
<dbReference type="EMBL" id="CAIIXF020000004">
    <property type="protein sequence ID" value="CAH1782003.1"/>
    <property type="molecule type" value="Genomic_DNA"/>
</dbReference>
<feature type="transmembrane region" description="Helical" evidence="11">
    <location>
        <begin position="255"/>
        <end position="280"/>
    </location>
</feature>
<gene>
    <name evidence="14" type="ORF">OFUS_LOCUS8495</name>
</gene>
<feature type="transmembrane region" description="Helical" evidence="11">
    <location>
        <begin position="150"/>
        <end position="172"/>
    </location>
</feature>
<feature type="compositionally biased region" description="Acidic residues" evidence="10">
    <location>
        <begin position="751"/>
        <end position="761"/>
    </location>
</feature>
<keyword evidence="3 9" id="KW-0812">Transmembrane</keyword>
<sequence length="844" mass="94101">MSQHALACVLFLLVTVAIVTSEGNTDSLSNHAPHGSPHNTTHKEHHHVHVAKWNWAYVKYPFIITGFIFFACILKLLYHHAGFLASLVPESCILILLGTGVGAIIHYSGSQGGLPELTPRIFFLFLLPPIILESAYSLHDRVFFDNLGTILVYAVIGTVLNCFIIGPSLYGLARAGAMGPIQITFVQCLAFASLIVAVDPVAVLAIFQEVGVNQVLYFLVFGESLFNDAVTVVLYNTMKTFTKMETIPPEQIALGFAAFFTVSLGGLFIGMFFGFLTALLTRFTGHVRVVEPLAVFVLAYMALLTTEMFHFSGIVSVIGCGLVQAHYAFHNISHKSYTTVKYFIKMMAATNDCLIFLFMGMALVHPDHVWHPGFICWTLLLCLVVRFLVTFGLTFIVNKVKKTIKISYEEQFIMSYGGLRGAVAYCLVAMFDKKYVPQNMFESTTLVVVLFTVFVQGATIKPLVKLFKIRTAATKSLSMCNEIQDRANDHIVAGIEQVLGHYGTNFFREFFDNVDHKYLKKFFQKNPESRDAEIMAIYEKISLKQHLQEVKHITTPTDENENKDKELDEAFENMTKVSGAVALPGKPTVSEKHPDVVLRKSRRGDRASRLKIFSQGQRDFSMIAEPSPQDFRMMALPSSPYAFRKFDRNLTKDSDDKDALVHKLRDKFERQSRWHKVSHGQTVDGAVRSHGPRHMTLDPKLLRAQTTDDVETPHHGKPTTLPHAFTIDMPSGSTAPLSAPPAERDFKFEPIDEVVEPEESDPLVAKQQISRGSKKHGKLERGETIDMPDVMEMKAMRSKQGVAPKSQGSSQAQPGVQKPQQGDPEVQITESSALLQNDKASSDA</sequence>
<keyword evidence="8 9" id="KW-0739">Sodium transport</keyword>
<comment type="subcellular location">
    <subcellularLocation>
        <location evidence="1">Membrane</location>
        <topology evidence="1">Multi-pass membrane protein</topology>
    </subcellularLocation>
</comment>
<dbReference type="Gene3D" id="6.10.140.1330">
    <property type="match status" value="1"/>
</dbReference>
<dbReference type="AlphaFoldDB" id="A0A8J1YB20"/>
<keyword evidence="5" id="KW-0915">Sodium</keyword>
<dbReference type="Proteomes" id="UP000749559">
    <property type="component" value="Unassembled WGS sequence"/>
</dbReference>
<keyword evidence="9" id="KW-0050">Antiport</keyword>
<evidence type="ECO:0000259" key="13">
    <source>
        <dbReference type="Pfam" id="PF00999"/>
    </source>
</evidence>
<evidence type="ECO:0000256" key="9">
    <source>
        <dbReference type="RuleBase" id="RU003722"/>
    </source>
</evidence>
<feature type="transmembrane region" description="Helical" evidence="11">
    <location>
        <begin position="287"/>
        <end position="303"/>
    </location>
</feature>
<dbReference type="GO" id="GO:0098719">
    <property type="term" value="P:sodium ion import across plasma membrane"/>
    <property type="evidence" value="ECO:0007669"/>
    <property type="project" value="TreeGrafter"/>
</dbReference>
<dbReference type="PRINTS" id="PR01084">
    <property type="entry name" value="NAHEXCHNGR"/>
</dbReference>
<dbReference type="OrthoDB" id="196264at2759"/>
<evidence type="ECO:0000256" key="7">
    <source>
        <dbReference type="ARBA" id="ARBA00023136"/>
    </source>
</evidence>
<keyword evidence="7 11" id="KW-0472">Membrane</keyword>
<dbReference type="NCBIfam" id="TIGR00840">
    <property type="entry name" value="b_cpa1"/>
    <property type="match status" value="1"/>
</dbReference>
<feature type="transmembrane region" description="Helical" evidence="11">
    <location>
        <begin position="60"/>
        <end position="78"/>
    </location>
</feature>
<feature type="transmembrane region" description="Helical" evidence="11">
    <location>
        <begin position="184"/>
        <end position="207"/>
    </location>
</feature>
<dbReference type="InterPro" id="IPR018422">
    <property type="entry name" value="Cation/H_exchanger_CPA1"/>
</dbReference>
<dbReference type="GO" id="GO:0005886">
    <property type="term" value="C:plasma membrane"/>
    <property type="evidence" value="ECO:0007669"/>
    <property type="project" value="TreeGrafter"/>
</dbReference>
<feature type="region of interest" description="Disordered" evidence="10">
    <location>
        <begin position="672"/>
        <end position="694"/>
    </location>
</feature>
<evidence type="ECO:0000256" key="12">
    <source>
        <dbReference type="SAM" id="SignalP"/>
    </source>
</evidence>
<feature type="transmembrane region" description="Helical" evidence="11">
    <location>
        <begin position="90"/>
        <end position="109"/>
    </location>
</feature>
<proteinExistence type="inferred from homology"/>
<evidence type="ECO:0000256" key="2">
    <source>
        <dbReference type="ARBA" id="ARBA00022448"/>
    </source>
</evidence>
<feature type="domain" description="Cation/H+ exchanger transmembrane" evidence="13">
    <location>
        <begin position="70"/>
        <end position="465"/>
    </location>
</feature>
<dbReference type="Pfam" id="PF00999">
    <property type="entry name" value="Na_H_Exchanger"/>
    <property type="match status" value="1"/>
</dbReference>
<feature type="transmembrane region" description="Helical" evidence="11">
    <location>
        <begin position="377"/>
        <end position="400"/>
    </location>
</feature>
<feature type="compositionally biased region" description="Polar residues" evidence="10">
    <location>
        <begin position="806"/>
        <end position="820"/>
    </location>
</feature>
<dbReference type="InterPro" id="IPR004709">
    <property type="entry name" value="NaH_exchanger"/>
</dbReference>
<dbReference type="GO" id="GO:0015386">
    <property type="term" value="F:potassium:proton antiporter activity"/>
    <property type="evidence" value="ECO:0007669"/>
    <property type="project" value="TreeGrafter"/>
</dbReference>
<feature type="compositionally biased region" description="Polar residues" evidence="10">
    <location>
        <begin position="828"/>
        <end position="844"/>
    </location>
</feature>
<evidence type="ECO:0000256" key="6">
    <source>
        <dbReference type="ARBA" id="ARBA00023065"/>
    </source>
</evidence>
<evidence type="ECO:0000256" key="10">
    <source>
        <dbReference type="SAM" id="MobiDB-lite"/>
    </source>
</evidence>
<comment type="caution">
    <text evidence="14">The sequence shown here is derived from an EMBL/GenBank/DDBJ whole genome shotgun (WGS) entry which is preliminary data.</text>
</comment>
<feature type="transmembrane region" description="Helical" evidence="11">
    <location>
        <begin position="443"/>
        <end position="460"/>
    </location>
</feature>
<protein>
    <recommendedName>
        <fullName evidence="9">Sodium/hydrogen exchanger</fullName>
    </recommendedName>
</protein>
<dbReference type="GO" id="GO:0051453">
    <property type="term" value="P:regulation of intracellular pH"/>
    <property type="evidence" value="ECO:0007669"/>
    <property type="project" value="TreeGrafter"/>
</dbReference>
<accession>A0A8J1YB20</accession>
<keyword evidence="6 9" id="KW-0406">Ion transport</keyword>
<evidence type="ECO:0000256" key="11">
    <source>
        <dbReference type="SAM" id="Phobius"/>
    </source>
</evidence>
<keyword evidence="15" id="KW-1185">Reference proteome</keyword>
<name>A0A8J1YB20_OWEFU</name>
<evidence type="ECO:0000256" key="4">
    <source>
        <dbReference type="ARBA" id="ARBA00022989"/>
    </source>
</evidence>
<feature type="chain" id="PRO_5043870988" description="Sodium/hydrogen exchanger" evidence="12">
    <location>
        <begin position="22"/>
        <end position="844"/>
    </location>
</feature>
<dbReference type="GO" id="GO:0015385">
    <property type="term" value="F:sodium:proton antiporter activity"/>
    <property type="evidence" value="ECO:0007669"/>
    <property type="project" value="InterPro"/>
</dbReference>
<evidence type="ECO:0000313" key="14">
    <source>
        <dbReference type="EMBL" id="CAH1782003.1"/>
    </source>
</evidence>
<organism evidence="14 15">
    <name type="scientific">Owenia fusiformis</name>
    <name type="common">Polychaete worm</name>
    <dbReference type="NCBI Taxonomy" id="6347"/>
    <lineage>
        <taxon>Eukaryota</taxon>
        <taxon>Metazoa</taxon>
        <taxon>Spiralia</taxon>
        <taxon>Lophotrochozoa</taxon>
        <taxon>Annelida</taxon>
        <taxon>Polychaeta</taxon>
        <taxon>Sedentaria</taxon>
        <taxon>Canalipalpata</taxon>
        <taxon>Sabellida</taxon>
        <taxon>Oweniida</taxon>
        <taxon>Oweniidae</taxon>
        <taxon>Owenia</taxon>
    </lineage>
</organism>
<keyword evidence="12" id="KW-0732">Signal</keyword>
<reference evidence="14" key="1">
    <citation type="submission" date="2022-03" db="EMBL/GenBank/DDBJ databases">
        <authorList>
            <person name="Martin C."/>
        </authorList>
    </citation>
    <scope>NUCLEOTIDE SEQUENCE</scope>
</reference>
<dbReference type="PANTHER" id="PTHR10110:SF126">
    <property type="entry name" value="NA(+)_H(+) EXCHANGER PROTEIN 7"/>
    <property type="match status" value="1"/>
</dbReference>
<evidence type="ECO:0000256" key="8">
    <source>
        <dbReference type="ARBA" id="ARBA00023201"/>
    </source>
</evidence>
<feature type="transmembrane region" description="Helical" evidence="11">
    <location>
        <begin position="309"/>
        <end position="330"/>
    </location>
</feature>
<feature type="transmembrane region" description="Helical" evidence="11">
    <location>
        <begin position="214"/>
        <end position="235"/>
    </location>
</feature>
<keyword evidence="4 11" id="KW-1133">Transmembrane helix</keyword>
<dbReference type="InterPro" id="IPR006153">
    <property type="entry name" value="Cation/H_exchanger_TM"/>
</dbReference>
<evidence type="ECO:0000256" key="5">
    <source>
        <dbReference type="ARBA" id="ARBA00023053"/>
    </source>
</evidence>
<comment type="similarity">
    <text evidence="9">Belongs to the monovalent cation:proton antiporter 1 (CPA1) transporter (TC 2.A.36) family.</text>
</comment>
<evidence type="ECO:0000256" key="1">
    <source>
        <dbReference type="ARBA" id="ARBA00004141"/>
    </source>
</evidence>